<evidence type="ECO:0000256" key="5">
    <source>
        <dbReference type="SAM" id="SignalP"/>
    </source>
</evidence>
<feature type="signal peptide" evidence="5">
    <location>
        <begin position="1"/>
        <end position="20"/>
    </location>
</feature>
<dbReference type="InterPro" id="IPR015683">
    <property type="entry name" value="Ionotropic_Glu_rcpt"/>
</dbReference>
<protein>
    <submittedName>
        <fullName evidence="7">Glutamate receptor 1.2</fullName>
    </submittedName>
</protein>
<sequence>MTKIHAVFLLTLLFFGFCGQYTNEQKLPISLNYVDRDIVNVGVIVDMGSWEGKVVRSCIKMAVSDFYSRNSRYRTRVQLHFRETGGDSLLATAAVSASDIEHPYFFQVAEDETAQFHAIASFFRASKWTNCAILYEDTADARRVQSYLYDILHESRVHVASQIAISPKATDDKMIVRELHKLKSSVIVVHMSPLLHRKLS</sequence>
<keyword evidence="4" id="KW-0472">Membrane</keyword>
<comment type="caution">
    <text evidence="7">The sequence shown here is derived from an EMBL/GenBank/DDBJ whole genome shotgun (WGS) entry which is preliminary data.</text>
</comment>
<evidence type="ECO:0000256" key="1">
    <source>
        <dbReference type="ARBA" id="ARBA00004370"/>
    </source>
</evidence>
<reference evidence="7" key="2">
    <citation type="journal article" date="2024" name="Plant">
        <title>Genomic evolution and insights into agronomic trait innovations of Sesamum species.</title>
        <authorList>
            <person name="Miao H."/>
            <person name="Wang L."/>
            <person name="Qu L."/>
            <person name="Liu H."/>
            <person name="Sun Y."/>
            <person name="Le M."/>
            <person name="Wang Q."/>
            <person name="Wei S."/>
            <person name="Zheng Y."/>
            <person name="Lin W."/>
            <person name="Duan Y."/>
            <person name="Cao H."/>
            <person name="Xiong S."/>
            <person name="Wang X."/>
            <person name="Wei L."/>
            <person name="Li C."/>
            <person name="Ma Q."/>
            <person name="Ju M."/>
            <person name="Zhao R."/>
            <person name="Li G."/>
            <person name="Mu C."/>
            <person name="Tian Q."/>
            <person name="Mei H."/>
            <person name="Zhang T."/>
            <person name="Gao T."/>
            <person name="Zhang H."/>
        </authorList>
    </citation>
    <scope>NUCLEOTIDE SEQUENCE</scope>
    <source>
        <strain evidence="7">KEN8</strain>
    </source>
</reference>
<feature type="chain" id="PRO_5043811407" evidence="5">
    <location>
        <begin position="21"/>
        <end position="200"/>
    </location>
</feature>
<dbReference type="SUPFAM" id="SSF53822">
    <property type="entry name" value="Periplasmic binding protein-like I"/>
    <property type="match status" value="1"/>
</dbReference>
<dbReference type="GO" id="GO:0016020">
    <property type="term" value="C:membrane"/>
    <property type="evidence" value="ECO:0007669"/>
    <property type="project" value="UniProtKB-SubCell"/>
</dbReference>
<proteinExistence type="predicted"/>
<keyword evidence="3" id="KW-1133">Transmembrane helix</keyword>
<evidence type="ECO:0000256" key="4">
    <source>
        <dbReference type="ARBA" id="ARBA00023136"/>
    </source>
</evidence>
<keyword evidence="5" id="KW-0732">Signal</keyword>
<dbReference type="InterPro" id="IPR001828">
    <property type="entry name" value="ANF_lig-bd_rcpt"/>
</dbReference>
<evidence type="ECO:0000259" key="6">
    <source>
        <dbReference type="Pfam" id="PF01094"/>
    </source>
</evidence>
<name>A0AAW2SDS0_9LAMI</name>
<evidence type="ECO:0000313" key="7">
    <source>
        <dbReference type="EMBL" id="KAL0390304.1"/>
    </source>
</evidence>
<reference evidence="7" key="1">
    <citation type="submission" date="2020-06" db="EMBL/GenBank/DDBJ databases">
        <authorList>
            <person name="Li T."/>
            <person name="Hu X."/>
            <person name="Zhang T."/>
            <person name="Song X."/>
            <person name="Zhang H."/>
            <person name="Dai N."/>
            <person name="Sheng W."/>
            <person name="Hou X."/>
            <person name="Wei L."/>
        </authorList>
    </citation>
    <scope>NUCLEOTIDE SEQUENCE</scope>
    <source>
        <strain evidence="7">KEN8</strain>
        <tissue evidence="7">Leaf</tissue>
    </source>
</reference>
<dbReference type="PANTHER" id="PTHR34836:SF6">
    <property type="entry name" value="PERIPLASMIC BINDING PROTEIN-LIKE I"/>
    <property type="match status" value="1"/>
</dbReference>
<evidence type="ECO:0000256" key="3">
    <source>
        <dbReference type="ARBA" id="ARBA00022989"/>
    </source>
</evidence>
<dbReference type="Pfam" id="PF01094">
    <property type="entry name" value="ANF_receptor"/>
    <property type="match status" value="1"/>
</dbReference>
<feature type="domain" description="Receptor ligand binding region" evidence="6">
    <location>
        <begin position="91"/>
        <end position="195"/>
    </location>
</feature>
<dbReference type="PANTHER" id="PTHR34836">
    <property type="entry name" value="OS06G0188250 PROTEIN"/>
    <property type="match status" value="1"/>
</dbReference>
<evidence type="ECO:0000256" key="2">
    <source>
        <dbReference type="ARBA" id="ARBA00022692"/>
    </source>
</evidence>
<comment type="subcellular location">
    <subcellularLocation>
        <location evidence="1">Membrane</location>
    </subcellularLocation>
</comment>
<gene>
    <name evidence="7" type="ORF">Scaly_0387500</name>
</gene>
<keyword evidence="2" id="KW-0812">Transmembrane</keyword>
<dbReference type="InterPro" id="IPR028082">
    <property type="entry name" value="Peripla_BP_I"/>
</dbReference>
<accession>A0AAW2SDS0</accession>
<dbReference type="EMBL" id="JACGWM010000002">
    <property type="protein sequence ID" value="KAL0390304.1"/>
    <property type="molecule type" value="Genomic_DNA"/>
</dbReference>
<dbReference type="Gene3D" id="3.40.50.2300">
    <property type="match status" value="1"/>
</dbReference>
<organism evidence="7">
    <name type="scientific">Sesamum calycinum</name>
    <dbReference type="NCBI Taxonomy" id="2727403"/>
    <lineage>
        <taxon>Eukaryota</taxon>
        <taxon>Viridiplantae</taxon>
        <taxon>Streptophyta</taxon>
        <taxon>Embryophyta</taxon>
        <taxon>Tracheophyta</taxon>
        <taxon>Spermatophyta</taxon>
        <taxon>Magnoliopsida</taxon>
        <taxon>eudicotyledons</taxon>
        <taxon>Gunneridae</taxon>
        <taxon>Pentapetalae</taxon>
        <taxon>asterids</taxon>
        <taxon>lamiids</taxon>
        <taxon>Lamiales</taxon>
        <taxon>Pedaliaceae</taxon>
        <taxon>Sesamum</taxon>
    </lineage>
</organism>
<dbReference type="AlphaFoldDB" id="A0AAW2SDS0"/>
<keyword evidence="7" id="KW-0675">Receptor</keyword>